<comment type="subcellular location">
    <subcellularLocation>
        <location evidence="1">Mitochondrion</location>
    </subcellularLocation>
</comment>
<keyword evidence="3 10" id="KW-0689">Ribosomal protein</keyword>
<gene>
    <name evidence="10" type="ORF">SAMD00023353_8600170</name>
</gene>
<dbReference type="InterPro" id="IPR036823">
    <property type="entry name" value="Ribosomal_uS7_dom_sf"/>
</dbReference>
<proteinExistence type="inferred from homology"/>
<evidence type="ECO:0000313" key="10">
    <source>
        <dbReference type="EMBL" id="GAP92577.1"/>
    </source>
</evidence>
<dbReference type="GO" id="GO:1990904">
    <property type="term" value="C:ribonucleoprotein complex"/>
    <property type="evidence" value="ECO:0007669"/>
    <property type="project" value="UniProtKB-KW"/>
</dbReference>
<dbReference type="GO" id="GO:0005739">
    <property type="term" value="C:mitochondrion"/>
    <property type="evidence" value="ECO:0007669"/>
    <property type="project" value="UniProtKB-SubCell"/>
</dbReference>
<dbReference type="GO" id="GO:0006412">
    <property type="term" value="P:translation"/>
    <property type="evidence" value="ECO:0007669"/>
    <property type="project" value="InterPro"/>
</dbReference>
<feature type="domain" description="Small ribosomal subunit protein uS7" evidence="9">
    <location>
        <begin position="141"/>
        <end position="300"/>
    </location>
</feature>
<dbReference type="FunFam" id="1.10.455.10:FF:000006">
    <property type="entry name" value="37S ribosomal protein S7, mitochondrial"/>
    <property type="match status" value="1"/>
</dbReference>
<feature type="region of interest" description="Disordered" evidence="8">
    <location>
        <begin position="1"/>
        <end position="30"/>
    </location>
</feature>
<evidence type="ECO:0000256" key="2">
    <source>
        <dbReference type="ARBA" id="ARBA00007151"/>
    </source>
</evidence>
<organism evidence="10">
    <name type="scientific">Rosellinia necatrix</name>
    <name type="common">White root-rot fungus</name>
    <dbReference type="NCBI Taxonomy" id="77044"/>
    <lineage>
        <taxon>Eukaryota</taxon>
        <taxon>Fungi</taxon>
        <taxon>Dikarya</taxon>
        <taxon>Ascomycota</taxon>
        <taxon>Pezizomycotina</taxon>
        <taxon>Sordariomycetes</taxon>
        <taxon>Xylariomycetidae</taxon>
        <taxon>Xylariales</taxon>
        <taxon>Xylariaceae</taxon>
        <taxon>Rosellinia</taxon>
    </lineage>
</organism>
<dbReference type="STRING" id="77044.A0A1W2TVD4"/>
<dbReference type="OrthoDB" id="9972728at2759"/>
<dbReference type="Proteomes" id="UP000054516">
    <property type="component" value="Unassembled WGS sequence"/>
</dbReference>
<comment type="similarity">
    <text evidence="2">Belongs to the universal ribosomal protein uS7 family.</text>
</comment>
<dbReference type="SUPFAM" id="SSF47973">
    <property type="entry name" value="Ribosomal protein S7"/>
    <property type="match status" value="1"/>
</dbReference>
<dbReference type="EMBL" id="DF977531">
    <property type="protein sequence ID" value="GAP92577.1"/>
    <property type="molecule type" value="Genomic_DNA"/>
</dbReference>
<evidence type="ECO:0000256" key="4">
    <source>
        <dbReference type="ARBA" id="ARBA00023128"/>
    </source>
</evidence>
<evidence type="ECO:0000256" key="1">
    <source>
        <dbReference type="ARBA" id="ARBA00004173"/>
    </source>
</evidence>
<evidence type="ECO:0000256" key="6">
    <source>
        <dbReference type="ARBA" id="ARBA00037226"/>
    </source>
</evidence>
<dbReference type="GO" id="GO:0005840">
    <property type="term" value="C:ribosome"/>
    <property type="evidence" value="ECO:0007669"/>
    <property type="project" value="UniProtKB-KW"/>
</dbReference>
<evidence type="ECO:0000256" key="3">
    <source>
        <dbReference type="ARBA" id="ARBA00022980"/>
    </source>
</evidence>
<sequence length="312" mass="33812">MASKINPWRTLPSLAVRTRPSRPNHSPISHIPAAMMTTTTATTTTTTTMPTTVMTTAAAAARASVLLGRRGFADDAPSKPEETKPYVPRPPEPFADNFMNADALAALERAAAGLDALELVAQGLKYGMPTPPTKNERLQDRHHPVVHQVTRMLMRDGKLSKAQKHLSLILNYLRTTPPPKVSPLRPLLPGSPPPSQLPLNPLLYLTLAIDSVAPIVRVRSMKGLAGGGNALDVPEPISARSRRRQAIIWILDIVNKKRSTGSGRKQFAARFGQEIVAVVEGRSAAWDRRQVVHKLGTAARANLAHPNVAGKR</sequence>
<dbReference type="OMA" id="TAFKWIL"/>
<dbReference type="AlphaFoldDB" id="A0A1W2TVD4"/>
<evidence type="ECO:0000259" key="9">
    <source>
        <dbReference type="Pfam" id="PF00177"/>
    </source>
</evidence>
<dbReference type="PANTHER" id="PTHR11205">
    <property type="entry name" value="RIBOSOMAL PROTEIN S7"/>
    <property type="match status" value="1"/>
</dbReference>
<name>A0A1W2TVD4_ROSNE</name>
<reference evidence="10" key="1">
    <citation type="submission" date="2016-03" db="EMBL/GenBank/DDBJ databases">
        <title>Draft genome sequence of Rosellinia necatrix.</title>
        <authorList>
            <person name="Kanematsu S."/>
        </authorList>
    </citation>
    <scope>NUCLEOTIDE SEQUENCE [LARGE SCALE GENOMIC DNA]</scope>
    <source>
        <strain evidence="10">W97</strain>
    </source>
</reference>
<keyword evidence="11" id="KW-1185">Reference proteome</keyword>
<keyword evidence="5" id="KW-0687">Ribonucleoprotein</keyword>
<dbReference type="Pfam" id="PF00177">
    <property type="entry name" value="Ribosomal_S7"/>
    <property type="match status" value="1"/>
</dbReference>
<evidence type="ECO:0000256" key="5">
    <source>
        <dbReference type="ARBA" id="ARBA00023274"/>
    </source>
</evidence>
<dbReference type="InterPro" id="IPR000235">
    <property type="entry name" value="Ribosomal_uS7"/>
</dbReference>
<protein>
    <recommendedName>
        <fullName evidence="7">Small ribosomal subunit protein uS7m</fullName>
    </recommendedName>
</protein>
<evidence type="ECO:0000313" key="11">
    <source>
        <dbReference type="Proteomes" id="UP000054516"/>
    </source>
</evidence>
<dbReference type="Gene3D" id="1.10.455.10">
    <property type="entry name" value="Ribosomal protein S7 domain"/>
    <property type="match status" value="1"/>
</dbReference>
<evidence type="ECO:0000256" key="7">
    <source>
        <dbReference type="ARBA" id="ARBA00039306"/>
    </source>
</evidence>
<evidence type="ECO:0000256" key="8">
    <source>
        <dbReference type="SAM" id="MobiDB-lite"/>
    </source>
</evidence>
<accession>A0A1W2TVD4</accession>
<keyword evidence="4" id="KW-0496">Mitochondrion</keyword>
<comment type="function">
    <text evidence="6">Component of the mitochondrial ribosome (mitoribosome), a dedicated translation machinery responsible for the synthesis of mitochondrial genome-encoded proteins, including at least some of the essential transmembrane subunits of the mitochondrial respiratory chain. The mitoribosomes are attached to the mitochondrial inner membrane and translation products are cotranslationally integrated into the membrane.</text>
</comment>
<dbReference type="InterPro" id="IPR023798">
    <property type="entry name" value="Ribosomal_uS7_dom"/>
</dbReference>